<feature type="region of interest" description="Disordered" evidence="1">
    <location>
        <begin position="151"/>
        <end position="171"/>
    </location>
</feature>
<evidence type="ECO:0000313" key="2">
    <source>
        <dbReference type="EMBL" id="CAH1780854.1"/>
    </source>
</evidence>
<dbReference type="Proteomes" id="UP000749559">
    <property type="component" value="Unassembled WGS sequence"/>
</dbReference>
<name>A0A8J1UCB0_OWEFU</name>
<dbReference type="AlphaFoldDB" id="A0A8J1UCB0"/>
<gene>
    <name evidence="2" type="ORF">OFUS_LOCUS7492</name>
</gene>
<feature type="region of interest" description="Disordered" evidence="1">
    <location>
        <begin position="40"/>
        <end position="102"/>
    </location>
</feature>
<comment type="caution">
    <text evidence="2">The sequence shown here is derived from an EMBL/GenBank/DDBJ whole genome shotgun (WGS) entry which is preliminary data.</text>
</comment>
<protein>
    <submittedName>
        <fullName evidence="2">Uncharacterized protein</fullName>
    </submittedName>
</protein>
<proteinExistence type="predicted"/>
<reference evidence="2" key="1">
    <citation type="submission" date="2022-03" db="EMBL/GenBank/DDBJ databases">
        <authorList>
            <person name="Martin C."/>
        </authorList>
    </citation>
    <scope>NUCLEOTIDE SEQUENCE</scope>
</reference>
<organism evidence="2 3">
    <name type="scientific">Owenia fusiformis</name>
    <name type="common">Polychaete worm</name>
    <dbReference type="NCBI Taxonomy" id="6347"/>
    <lineage>
        <taxon>Eukaryota</taxon>
        <taxon>Metazoa</taxon>
        <taxon>Spiralia</taxon>
        <taxon>Lophotrochozoa</taxon>
        <taxon>Annelida</taxon>
        <taxon>Polychaeta</taxon>
        <taxon>Sedentaria</taxon>
        <taxon>Canalipalpata</taxon>
        <taxon>Sabellida</taxon>
        <taxon>Oweniida</taxon>
        <taxon>Oweniidae</taxon>
        <taxon>Owenia</taxon>
    </lineage>
</organism>
<evidence type="ECO:0000256" key="1">
    <source>
        <dbReference type="SAM" id="MobiDB-lite"/>
    </source>
</evidence>
<evidence type="ECO:0000313" key="3">
    <source>
        <dbReference type="Proteomes" id="UP000749559"/>
    </source>
</evidence>
<sequence>MAFAIPRCKSPVGWSTTNNDYGQCYIAGRRGNGLYKKFHSKKDTSRPSTAHARFTSTKVGPARFQSAKSARPRNPTPHASQDSMLTKFRSMTEPGTDPSIYFNGPPYLENYRAPEMKTAREYLQDADGYSGFSTRRKYKSPDCISYQNTGTVGRKHVYPPTPPTTRSKKTQVELNTDNTRRFGGITPKPPNRSKRSVGTNTIRNKFKGARTNRLMPRPPGQYKNVYDEGYRDYTYSYGGPVNNAAGSSSYLGNVLASKLRARDSDGYPKDNFEHYIGVKNAYENNTSDPYASAYRSGDDYNTMRYEADLHPRTSRDALAGTYGATSPVYEPRITYDSNDYSYDTHLTSRDALAGSYGAEPSHHYSTRMRGDSFDYPTRSRNGFLKPSEPSADIKRFQSAFSPKFKAKYGTKSVNFDNIRRSPRLHTYPAGYSGEYDRPLSASYVY</sequence>
<accession>A0A8J1UCB0</accession>
<keyword evidence="3" id="KW-1185">Reference proteome</keyword>
<feature type="region of interest" description="Disordered" evidence="1">
    <location>
        <begin position="179"/>
        <end position="198"/>
    </location>
</feature>
<dbReference type="EMBL" id="CAIIXF020000004">
    <property type="protein sequence ID" value="CAH1780854.1"/>
    <property type="molecule type" value="Genomic_DNA"/>
</dbReference>